<reference evidence="1 2" key="1">
    <citation type="journal article" date="2019" name="Genome Biol. Evol.">
        <title>Insights into the evolution of the New World diploid cottons (Gossypium, subgenus Houzingenia) based on genome sequencing.</title>
        <authorList>
            <person name="Grover C.E."/>
            <person name="Arick M.A. 2nd"/>
            <person name="Thrash A."/>
            <person name="Conover J.L."/>
            <person name="Sanders W.S."/>
            <person name="Peterson D.G."/>
            <person name="Frelichowski J.E."/>
            <person name="Scheffler J.A."/>
            <person name="Scheffler B.E."/>
            <person name="Wendel J.F."/>
        </authorList>
    </citation>
    <scope>NUCLEOTIDE SEQUENCE [LARGE SCALE GENOMIC DNA]</scope>
    <source>
        <strain evidence="1">1</strain>
        <tissue evidence="1">Leaf</tissue>
    </source>
</reference>
<dbReference type="AlphaFoldDB" id="A0A7J9M8B6"/>
<name>A0A7J9M8B6_GOSSC</name>
<dbReference type="Proteomes" id="UP000593576">
    <property type="component" value="Unassembled WGS sequence"/>
</dbReference>
<protein>
    <submittedName>
        <fullName evidence="1">Uncharacterized protein</fullName>
    </submittedName>
</protein>
<organism evidence="1 2">
    <name type="scientific">Gossypium schwendimanii</name>
    <name type="common">Cotton</name>
    <dbReference type="NCBI Taxonomy" id="34291"/>
    <lineage>
        <taxon>Eukaryota</taxon>
        <taxon>Viridiplantae</taxon>
        <taxon>Streptophyta</taxon>
        <taxon>Embryophyta</taxon>
        <taxon>Tracheophyta</taxon>
        <taxon>Spermatophyta</taxon>
        <taxon>Magnoliopsida</taxon>
        <taxon>eudicotyledons</taxon>
        <taxon>Gunneridae</taxon>
        <taxon>Pentapetalae</taxon>
        <taxon>rosids</taxon>
        <taxon>malvids</taxon>
        <taxon>Malvales</taxon>
        <taxon>Malvaceae</taxon>
        <taxon>Malvoideae</taxon>
        <taxon>Gossypium</taxon>
    </lineage>
</organism>
<accession>A0A7J9M8B6</accession>
<keyword evidence="2" id="KW-1185">Reference proteome</keyword>
<comment type="caution">
    <text evidence="1">The sequence shown here is derived from an EMBL/GenBank/DDBJ whole genome shotgun (WGS) entry which is preliminary data.</text>
</comment>
<dbReference type="EMBL" id="JABFAF010000009">
    <property type="protein sequence ID" value="MBA0867313.1"/>
    <property type="molecule type" value="Genomic_DNA"/>
</dbReference>
<sequence length="106" mass="11404">MGNCNEWNMSPCEMSVLNMDAMSFEGIICPMARHKGARDDPEEEVPAPVKRMVSTAVKEASVVGCKATVESVSNKEDGPVHLALRSKSVKGGTGLPNVKVDAWTEK</sequence>
<evidence type="ECO:0000313" key="1">
    <source>
        <dbReference type="EMBL" id="MBA0867313.1"/>
    </source>
</evidence>
<proteinExistence type="predicted"/>
<gene>
    <name evidence="1" type="ORF">Goshw_029210</name>
</gene>
<evidence type="ECO:0000313" key="2">
    <source>
        <dbReference type="Proteomes" id="UP000593576"/>
    </source>
</evidence>